<sequence>MYLWVEPAEPRRQIFQKSSTIKQPNYEIRDWGKDYPFATSLTIATADNLFIGRGAYIAACGFYFDRRITFQQGSFVIADNKRDGLPEAMTREDFKRLRDIENGNLSLEELEAIGRTISAKAS</sequence>
<evidence type="ECO:0000313" key="2">
    <source>
        <dbReference type="Proteomes" id="UP001217476"/>
    </source>
</evidence>
<protein>
    <submittedName>
        <fullName evidence="1">Uncharacterized protein</fullName>
    </submittedName>
</protein>
<accession>A0AAJ6AYS1</accession>
<dbReference type="AlphaFoldDB" id="A0AAJ6AYS1"/>
<evidence type="ECO:0000313" key="1">
    <source>
        <dbReference type="EMBL" id="WEK03217.1"/>
    </source>
</evidence>
<name>A0AAJ6AYS1_9HYPH</name>
<proteinExistence type="predicted"/>
<organism evidence="1 2">
    <name type="scientific">Candidatus Devosia phytovorans</name>
    <dbReference type="NCBI Taxonomy" id="3121372"/>
    <lineage>
        <taxon>Bacteria</taxon>
        <taxon>Pseudomonadati</taxon>
        <taxon>Pseudomonadota</taxon>
        <taxon>Alphaproteobacteria</taxon>
        <taxon>Hyphomicrobiales</taxon>
        <taxon>Devosiaceae</taxon>
        <taxon>Devosia</taxon>
    </lineage>
</organism>
<reference evidence="1" key="1">
    <citation type="submission" date="2023-03" db="EMBL/GenBank/DDBJ databases">
        <title>Andean soil-derived lignocellulolytic bacterial consortium as a source of novel taxa and putative plastic-active enzymes.</title>
        <authorList>
            <person name="Diaz-Garcia L."/>
            <person name="Chuvochina M."/>
            <person name="Feuerriegel G."/>
            <person name="Bunk B."/>
            <person name="Sproer C."/>
            <person name="Streit W.R."/>
            <person name="Rodriguez L.M."/>
            <person name="Overmann J."/>
            <person name="Jimenez D.J."/>
        </authorList>
    </citation>
    <scope>NUCLEOTIDE SEQUENCE</scope>
    <source>
        <strain evidence="1">MAG 4196</strain>
    </source>
</reference>
<dbReference type="Proteomes" id="UP001217476">
    <property type="component" value="Chromosome"/>
</dbReference>
<dbReference type="EMBL" id="CP119312">
    <property type="protein sequence ID" value="WEK03217.1"/>
    <property type="molecule type" value="Genomic_DNA"/>
</dbReference>
<gene>
    <name evidence="1" type="ORF">P0Y65_13515</name>
</gene>